<dbReference type="PANTHER" id="PTHR11161:SF71">
    <property type="entry name" value="NOSE RESISTANT-TO-FLUOXETINE PROTEIN N-TERMINAL DOMAIN-CONTAINING PROTEIN"/>
    <property type="match status" value="1"/>
</dbReference>
<keyword evidence="1" id="KW-0812">Transmembrane</keyword>
<keyword evidence="3" id="KW-1185">Reference proteome</keyword>
<reference evidence="2" key="2">
    <citation type="submission" date="2017-10" db="EMBL/GenBank/DDBJ databases">
        <title>Ladona fulva Genome sequencing and assembly.</title>
        <authorList>
            <person name="Murali S."/>
            <person name="Richards S."/>
            <person name="Bandaranaike D."/>
            <person name="Bellair M."/>
            <person name="Blankenburg K."/>
            <person name="Chao H."/>
            <person name="Dinh H."/>
            <person name="Doddapaneni H."/>
            <person name="Dugan-Rocha S."/>
            <person name="Elkadiri S."/>
            <person name="Gnanaolivu R."/>
            <person name="Hernandez B."/>
            <person name="Skinner E."/>
            <person name="Javaid M."/>
            <person name="Lee S."/>
            <person name="Li M."/>
            <person name="Ming W."/>
            <person name="Munidasa M."/>
            <person name="Muniz J."/>
            <person name="Nguyen L."/>
            <person name="Hughes D."/>
            <person name="Osuji N."/>
            <person name="Pu L.-L."/>
            <person name="Puazo M."/>
            <person name="Qu C."/>
            <person name="Quiroz J."/>
            <person name="Raj R."/>
            <person name="Weissenberger G."/>
            <person name="Xin Y."/>
            <person name="Zou X."/>
            <person name="Han Y."/>
            <person name="Worley K."/>
            <person name="Muzny D."/>
            <person name="Gibbs R."/>
        </authorList>
    </citation>
    <scope>NUCLEOTIDE SEQUENCE</scope>
    <source>
        <strain evidence="2">Sampled in the wild</strain>
    </source>
</reference>
<sequence length="290" mass="32916">MLTLHGDLVVDTFFTVGAFLLAYSGLKDSRTQPNIAIMYLIRYIRLTPAYALVLFFYATVLNRLGSGPLWHASVTPESSFCAKNWWTNLLYVSNYVNTGEMVRKFKGCPSLDDGNPISYQDSQTIFVISRNCRLEWPRPSFRVAFILLAVLPDLYAWSAALMLPDACPIPKKTTFKASNFCKCLKLERRAFEDFKSLIRGRTVEWKKSLSVSPCKYARPSNLMLLSPVYGTVVVPSLRYALLRDRGIDPGSPEVETDPRTLGHLAVCDRIRDRAVRCDFSWKARRHAAIL</sequence>
<protein>
    <submittedName>
        <fullName evidence="2">Uncharacterized protein</fullName>
    </submittedName>
</protein>
<evidence type="ECO:0000313" key="3">
    <source>
        <dbReference type="Proteomes" id="UP000792457"/>
    </source>
</evidence>
<dbReference type="OrthoDB" id="118951at2759"/>
<feature type="transmembrane region" description="Helical" evidence="1">
    <location>
        <begin position="6"/>
        <end position="23"/>
    </location>
</feature>
<name>A0A8K0KS80_LADFU</name>
<evidence type="ECO:0000313" key="2">
    <source>
        <dbReference type="EMBL" id="KAG8237343.1"/>
    </source>
</evidence>
<keyword evidence="1" id="KW-0472">Membrane</keyword>
<dbReference type="AlphaFoldDB" id="A0A8K0KS80"/>
<evidence type="ECO:0000256" key="1">
    <source>
        <dbReference type="SAM" id="Phobius"/>
    </source>
</evidence>
<dbReference type="Proteomes" id="UP000792457">
    <property type="component" value="Unassembled WGS sequence"/>
</dbReference>
<dbReference type="EMBL" id="KZ309154">
    <property type="protein sequence ID" value="KAG8237343.1"/>
    <property type="molecule type" value="Genomic_DNA"/>
</dbReference>
<reference evidence="2" key="1">
    <citation type="submission" date="2013-04" db="EMBL/GenBank/DDBJ databases">
        <authorList>
            <person name="Qu J."/>
            <person name="Murali S.C."/>
            <person name="Bandaranaike D."/>
            <person name="Bellair M."/>
            <person name="Blankenburg K."/>
            <person name="Chao H."/>
            <person name="Dinh H."/>
            <person name="Doddapaneni H."/>
            <person name="Downs B."/>
            <person name="Dugan-Rocha S."/>
            <person name="Elkadiri S."/>
            <person name="Gnanaolivu R.D."/>
            <person name="Hernandez B."/>
            <person name="Javaid M."/>
            <person name="Jayaseelan J.C."/>
            <person name="Lee S."/>
            <person name="Li M."/>
            <person name="Ming W."/>
            <person name="Munidasa M."/>
            <person name="Muniz J."/>
            <person name="Nguyen L."/>
            <person name="Ongeri F."/>
            <person name="Osuji N."/>
            <person name="Pu L.-L."/>
            <person name="Puazo M."/>
            <person name="Qu C."/>
            <person name="Quiroz J."/>
            <person name="Raj R."/>
            <person name="Weissenberger G."/>
            <person name="Xin Y."/>
            <person name="Zou X."/>
            <person name="Han Y."/>
            <person name="Richards S."/>
            <person name="Worley K."/>
            <person name="Muzny D."/>
            <person name="Gibbs R."/>
        </authorList>
    </citation>
    <scope>NUCLEOTIDE SEQUENCE</scope>
    <source>
        <strain evidence="2">Sampled in the wild</strain>
    </source>
</reference>
<dbReference type="PANTHER" id="PTHR11161">
    <property type="entry name" value="O-ACYLTRANSFERASE"/>
    <property type="match status" value="1"/>
</dbReference>
<feature type="transmembrane region" description="Helical" evidence="1">
    <location>
        <begin position="43"/>
        <end position="60"/>
    </location>
</feature>
<proteinExistence type="predicted"/>
<keyword evidence="1" id="KW-1133">Transmembrane helix</keyword>
<gene>
    <name evidence="2" type="ORF">J437_LFUL014549</name>
</gene>
<comment type="caution">
    <text evidence="2">The sequence shown here is derived from an EMBL/GenBank/DDBJ whole genome shotgun (WGS) entry which is preliminary data.</text>
</comment>
<dbReference type="InterPro" id="IPR052728">
    <property type="entry name" value="O2_lipid_transport_reg"/>
</dbReference>
<organism evidence="2 3">
    <name type="scientific">Ladona fulva</name>
    <name type="common">Scarce chaser dragonfly</name>
    <name type="synonym">Libellula fulva</name>
    <dbReference type="NCBI Taxonomy" id="123851"/>
    <lineage>
        <taxon>Eukaryota</taxon>
        <taxon>Metazoa</taxon>
        <taxon>Ecdysozoa</taxon>
        <taxon>Arthropoda</taxon>
        <taxon>Hexapoda</taxon>
        <taxon>Insecta</taxon>
        <taxon>Pterygota</taxon>
        <taxon>Palaeoptera</taxon>
        <taxon>Odonata</taxon>
        <taxon>Epiprocta</taxon>
        <taxon>Anisoptera</taxon>
        <taxon>Libelluloidea</taxon>
        <taxon>Libellulidae</taxon>
        <taxon>Ladona</taxon>
    </lineage>
</organism>
<accession>A0A8K0KS80</accession>